<reference evidence="2 3" key="2">
    <citation type="submission" date="2018-11" db="EMBL/GenBank/DDBJ databases">
        <authorList>
            <consortium name="Pathogen Informatics"/>
        </authorList>
    </citation>
    <scope>NUCLEOTIDE SEQUENCE [LARGE SCALE GENOMIC DNA]</scope>
    <source>
        <strain evidence="2 3">Egypt</strain>
    </source>
</reference>
<dbReference type="WBParaSite" id="ECPE_0000883701-mRNA-1">
    <property type="protein sequence ID" value="ECPE_0000883701-mRNA-1"/>
    <property type="gene ID" value="ECPE_0000883701"/>
</dbReference>
<name>A0A183APC6_9TREM</name>
<reference evidence="4" key="1">
    <citation type="submission" date="2016-06" db="UniProtKB">
        <authorList>
            <consortium name="WormBaseParasite"/>
        </authorList>
    </citation>
    <scope>IDENTIFICATION</scope>
</reference>
<dbReference type="PANTHER" id="PTHR46066">
    <property type="entry name" value="CHITINASE DOMAIN-CONTAINING PROTEIN 1 FAMILY MEMBER"/>
    <property type="match status" value="1"/>
</dbReference>
<evidence type="ECO:0000256" key="1">
    <source>
        <dbReference type="ARBA" id="ARBA00009336"/>
    </source>
</evidence>
<dbReference type="Proteomes" id="UP000272942">
    <property type="component" value="Unassembled WGS sequence"/>
</dbReference>
<sequence>VNYAVLIWFSHSATSAPIKRHRFPCSIVGLCHSGIFYLPPPIFTKWNKLGYEVAEIFTPKFDLISPVWFQILGRKKSYTVSGIPNVDNWIRRLHHRNPTVKVVPRFIFEDWTAEDYSLTLKDSSKTKAYFLRTLSIERNIMGLEFLLSVNLNWLLNHGCLHSIRVSVNG</sequence>
<evidence type="ECO:0000313" key="4">
    <source>
        <dbReference type="WBParaSite" id="ECPE_0000883701-mRNA-1"/>
    </source>
</evidence>
<keyword evidence="3" id="KW-1185">Reference proteome</keyword>
<dbReference type="AlphaFoldDB" id="A0A183APC6"/>
<comment type="similarity">
    <text evidence="1">Belongs to the glycosyl hydrolase 18 family.</text>
</comment>
<dbReference type="GO" id="GO:0070492">
    <property type="term" value="F:oligosaccharide binding"/>
    <property type="evidence" value="ECO:0007669"/>
    <property type="project" value="TreeGrafter"/>
</dbReference>
<dbReference type="InterPro" id="IPR017853">
    <property type="entry name" value="GH"/>
</dbReference>
<evidence type="ECO:0000313" key="3">
    <source>
        <dbReference type="Proteomes" id="UP000272942"/>
    </source>
</evidence>
<dbReference type="PANTHER" id="PTHR46066:SF2">
    <property type="entry name" value="CHITINASE DOMAIN-CONTAINING PROTEIN 1"/>
    <property type="match status" value="1"/>
</dbReference>
<dbReference type="EMBL" id="UZAN01046496">
    <property type="protein sequence ID" value="VDP84227.1"/>
    <property type="molecule type" value="Genomic_DNA"/>
</dbReference>
<dbReference type="Gene3D" id="3.20.20.80">
    <property type="entry name" value="Glycosidases"/>
    <property type="match status" value="1"/>
</dbReference>
<accession>A0A183APC6</accession>
<evidence type="ECO:0000313" key="2">
    <source>
        <dbReference type="EMBL" id="VDP84227.1"/>
    </source>
</evidence>
<dbReference type="OrthoDB" id="10254444at2759"/>
<gene>
    <name evidence="2" type="ORF">ECPE_LOCUS8811</name>
</gene>
<proteinExistence type="inferred from homology"/>
<dbReference type="GO" id="GO:0012505">
    <property type="term" value="C:endomembrane system"/>
    <property type="evidence" value="ECO:0007669"/>
    <property type="project" value="TreeGrafter"/>
</dbReference>
<protein>
    <submittedName>
        <fullName evidence="4">Wax2_C domain-containing protein</fullName>
    </submittedName>
</protein>
<dbReference type="SUPFAM" id="SSF51445">
    <property type="entry name" value="(Trans)glycosidases"/>
    <property type="match status" value="1"/>
</dbReference>
<organism evidence="4">
    <name type="scientific">Echinostoma caproni</name>
    <dbReference type="NCBI Taxonomy" id="27848"/>
    <lineage>
        <taxon>Eukaryota</taxon>
        <taxon>Metazoa</taxon>
        <taxon>Spiralia</taxon>
        <taxon>Lophotrochozoa</taxon>
        <taxon>Platyhelminthes</taxon>
        <taxon>Trematoda</taxon>
        <taxon>Digenea</taxon>
        <taxon>Plagiorchiida</taxon>
        <taxon>Echinostomata</taxon>
        <taxon>Echinostomatoidea</taxon>
        <taxon>Echinostomatidae</taxon>
        <taxon>Echinostoma</taxon>
    </lineage>
</organism>